<feature type="compositionally biased region" description="Low complexity" evidence="7">
    <location>
        <begin position="463"/>
        <end position="480"/>
    </location>
</feature>
<dbReference type="InterPro" id="IPR020846">
    <property type="entry name" value="MFS_dom"/>
</dbReference>
<evidence type="ECO:0000256" key="8">
    <source>
        <dbReference type="SAM" id="Phobius"/>
    </source>
</evidence>
<protein>
    <recommendedName>
        <fullName evidence="9">Major facilitator superfamily (MFS) profile domain-containing protein</fullName>
    </recommendedName>
</protein>
<dbReference type="Proteomes" id="UP000316270">
    <property type="component" value="Chromosome 9"/>
</dbReference>
<feature type="region of interest" description="Disordered" evidence="7">
    <location>
        <begin position="1"/>
        <end position="36"/>
    </location>
</feature>
<comment type="subcellular location">
    <subcellularLocation>
        <location evidence="1">Membrane</location>
        <topology evidence="1">Multi-pass membrane protein</topology>
    </subcellularLocation>
</comment>
<feature type="transmembrane region" description="Helical" evidence="8">
    <location>
        <begin position="1020"/>
        <end position="1041"/>
    </location>
</feature>
<evidence type="ECO:0000256" key="4">
    <source>
        <dbReference type="ARBA" id="ARBA00022692"/>
    </source>
</evidence>
<feature type="region of interest" description="Disordered" evidence="7">
    <location>
        <begin position="459"/>
        <end position="480"/>
    </location>
</feature>
<dbReference type="SUPFAM" id="SSF103473">
    <property type="entry name" value="MFS general substrate transporter"/>
    <property type="match status" value="1"/>
</dbReference>
<evidence type="ECO:0000256" key="2">
    <source>
        <dbReference type="ARBA" id="ARBA00010992"/>
    </source>
</evidence>
<feature type="region of interest" description="Disordered" evidence="7">
    <location>
        <begin position="769"/>
        <end position="791"/>
    </location>
</feature>
<accession>A0A517LCA1</accession>
<gene>
    <name evidence="10" type="ORF">FKW77_004914</name>
</gene>
<keyword evidence="6 8" id="KW-0472">Membrane</keyword>
<sequence>MNPPRDSKPPSYPESERSVVLPRQRTASPAASISSLPYRTNPSLSSLFASTSSLTGSGRSSGTATPTAALAASVFSPALPNGGLTPLAGTQGRPDEPRNLILRSFVPHVGVVASADTEDILREKGFHGGFLELIRPFGELVHGKVTIRNSVGASTSWDDFGIRFMGLKDALGTPRPPLPRKSTDTRPDVSSSRLSGSTARSSFVIPRVGGDVAQVEEAVDRHLSFAELQGPSGGSTDYLNHKEKEAAPKLPGATSPFYSLYMRRLLSGFPMSTHETFSHPVACVIAISSRNSSPIDELRRLYTSTNTGDDRLPMWVNNEFLRYYVLVHDEDHDDITKSTALYEQMKRHFGLHCHLLRLRSAQCVPTDDDSVRLPISEWLPAAEELSEISRREVADNLEDPTSTIFESDVVSVRTFVRELVAQSIIPSMERSCAQWNEQVATRRRGISGRLMSLSKRWTPFGTSSRNSSSPVSSSSSNYDSLQGFYRPDTPEAIMRKLADYAFMLRDFKLAQSTYDLLRSDFDNDKAWKHYAGANEMAAISTLLSTQAMTSKSRTETVDRMLEAATHSYIHRSMTPYYALRSLIMGLELLKLRGASAAEDAARWGTRILEAGLVGPIGTALLTERIGVCYRSKQGTGSMSWGSRRRKSAFWAIMAAEAFVNLGKTNQAENCVEDAWALYGLKGDSKGAQTKLEFDGIRGLLDELREKIVSARLAAQGYREDGSDQESTVGEASLVVEEESETLDEGRPHRHSVIGAQIPMDPLGALPMPLSPLKTRDEKPFEEDNQDDSGHQSRKHFMMVDQKIHPTEAQEEVTVSSVPADQAQIAKDAEHNMTPWQALRTYPTAAAWSVFFSLGTIMTAFDPQLLGNLYATPAFQRDFGYKYQGNFIISAPWQTGLGMGNPLGQVLGAFACAYPLDRYGRKRTFAACVILTGAFIFIQFFAKTLPVLLVGELLGGLVLGSFPVIAPTYASEVCPVTLRGILTAYVNLSFVTGQLIANGVIAGTSKLSTHWAYSGPFAAQWFWVLAILIGLPFAPESPWWLARKGRLDEAEHSLRRLASSGVDVKSTLAMIVETDRLEHELEMGASYRDCFKRINVRRTEIAVGVYVIQNLSGIYMLGYTTLFFQLAGLSVAMSFNMSVAFLAVGFVGVLFSWFLLAKFGRRGIYNSGLSIMAVIMIVIGIVDCLPNYLHRPGLAWTQAALLLVWNFCFDFSVGPICYVLISEVSATTVRSKTIAIATAVQAVVAILTSVAIPYMINPDQANMRGKIGFFFGGLSAISLVWSWLRVPETKGRTYEELDIMFARKVGTREFSKYRTEQ</sequence>
<feature type="transmembrane region" description="Helical" evidence="8">
    <location>
        <begin position="1167"/>
        <end position="1188"/>
    </location>
</feature>
<dbReference type="OrthoDB" id="203724at2759"/>
<feature type="transmembrane region" description="Helical" evidence="8">
    <location>
        <begin position="947"/>
        <end position="969"/>
    </location>
</feature>
<dbReference type="PANTHER" id="PTHR12975">
    <property type="entry name" value="TRANSPORT PROTEIN TRAPP"/>
    <property type="match status" value="1"/>
</dbReference>
<dbReference type="PANTHER" id="PTHR12975:SF6">
    <property type="entry name" value="TRAFFICKING PROTEIN PARTICLE COMPLEX SUBUNIT 8"/>
    <property type="match status" value="1"/>
</dbReference>
<evidence type="ECO:0000256" key="7">
    <source>
        <dbReference type="SAM" id="MobiDB-lite"/>
    </source>
</evidence>
<keyword evidence="4 8" id="KW-0812">Transmembrane</keyword>
<name>A0A517LCA1_9PEZI</name>
<keyword evidence="11" id="KW-1185">Reference proteome</keyword>
<dbReference type="Gene3D" id="1.20.1250.20">
    <property type="entry name" value="MFS general substrate transporter like domains"/>
    <property type="match status" value="1"/>
</dbReference>
<feature type="transmembrane region" description="Helical" evidence="8">
    <location>
        <begin position="1266"/>
        <end position="1283"/>
    </location>
</feature>
<proteinExistence type="inferred from homology"/>
<evidence type="ECO:0000256" key="5">
    <source>
        <dbReference type="ARBA" id="ARBA00022989"/>
    </source>
</evidence>
<keyword evidence="5 8" id="KW-1133">Transmembrane helix</keyword>
<dbReference type="STRING" id="50376.A0A517LCA1"/>
<evidence type="ECO:0000313" key="11">
    <source>
        <dbReference type="Proteomes" id="UP000316270"/>
    </source>
</evidence>
<dbReference type="NCBIfam" id="TIGR00879">
    <property type="entry name" value="SP"/>
    <property type="match status" value="1"/>
</dbReference>
<dbReference type="InterPro" id="IPR003663">
    <property type="entry name" value="Sugar/inositol_transpt"/>
</dbReference>
<feature type="region of interest" description="Disordered" evidence="7">
    <location>
        <begin position="171"/>
        <end position="197"/>
    </location>
</feature>
<feature type="transmembrane region" description="Helical" evidence="8">
    <location>
        <begin position="1194"/>
        <end position="1220"/>
    </location>
</feature>
<dbReference type="Pfam" id="PF00083">
    <property type="entry name" value="Sugar_tr"/>
    <property type="match status" value="1"/>
</dbReference>
<keyword evidence="3" id="KW-0813">Transport</keyword>
<organism evidence="10 11">
    <name type="scientific">Venturia effusa</name>
    <dbReference type="NCBI Taxonomy" id="50376"/>
    <lineage>
        <taxon>Eukaryota</taxon>
        <taxon>Fungi</taxon>
        <taxon>Dikarya</taxon>
        <taxon>Ascomycota</taxon>
        <taxon>Pezizomycotina</taxon>
        <taxon>Dothideomycetes</taxon>
        <taxon>Pleosporomycetidae</taxon>
        <taxon>Venturiales</taxon>
        <taxon>Venturiaceae</taxon>
        <taxon>Venturia</taxon>
    </lineage>
</organism>
<comment type="similarity">
    <text evidence="2">Belongs to the major facilitator superfamily. Sugar transporter (TC 2.A.1.1) family.</text>
</comment>
<feature type="transmembrane region" description="Helical" evidence="8">
    <location>
        <begin position="1100"/>
        <end position="1126"/>
    </location>
</feature>
<dbReference type="InterPro" id="IPR036259">
    <property type="entry name" value="MFS_trans_sf"/>
</dbReference>
<dbReference type="Pfam" id="PF12739">
    <property type="entry name" value="TRAPPC-Trs85"/>
    <property type="match status" value="1"/>
</dbReference>
<evidence type="ECO:0000256" key="1">
    <source>
        <dbReference type="ARBA" id="ARBA00004141"/>
    </source>
</evidence>
<reference evidence="10 11" key="1">
    <citation type="submission" date="2019-07" db="EMBL/GenBank/DDBJ databases">
        <title>Finished genome of Venturia effusa.</title>
        <authorList>
            <person name="Young C.A."/>
            <person name="Cox M.P."/>
            <person name="Ganley A.R.D."/>
            <person name="David W.J."/>
        </authorList>
    </citation>
    <scope>NUCLEOTIDE SEQUENCE [LARGE SCALE GENOMIC DNA]</scope>
    <source>
        <strain evidence="11">albino</strain>
    </source>
</reference>
<feature type="domain" description="Major facilitator superfamily (MFS) profile" evidence="9">
    <location>
        <begin position="847"/>
        <end position="1289"/>
    </location>
</feature>
<feature type="transmembrane region" description="Helical" evidence="8">
    <location>
        <begin position="923"/>
        <end position="941"/>
    </location>
</feature>
<dbReference type="PROSITE" id="PS50850">
    <property type="entry name" value="MFS"/>
    <property type="match status" value="1"/>
</dbReference>
<evidence type="ECO:0000256" key="6">
    <source>
        <dbReference type="ARBA" id="ARBA00023136"/>
    </source>
</evidence>
<dbReference type="InterPro" id="IPR005828">
    <property type="entry name" value="MFS_sugar_transport-like"/>
</dbReference>
<dbReference type="GO" id="GO:0016020">
    <property type="term" value="C:membrane"/>
    <property type="evidence" value="ECO:0007669"/>
    <property type="project" value="UniProtKB-SubCell"/>
</dbReference>
<feature type="compositionally biased region" description="Polar residues" evidence="7">
    <location>
        <begin position="25"/>
        <end position="36"/>
    </location>
</feature>
<feature type="transmembrane region" description="Helical" evidence="8">
    <location>
        <begin position="981"/>
        <end position="1000"/>
    </location>
</feature>
<evidence type="ECO:0000259" key="9">
    <source>
        <dbReference type="PROSITE" id="PS50850"/>
    </source>
</evidence>
<evidence type="ECO:0000313" key="10">
    <source>
        <dbReference type="EMBL" id="QDS73275.1"/>
    </source>
</evidence>
<dbReference type="FunFam" id="1.20.1250.20:FF:000078">
    <property type="entry name" value="MFS maltose transporter, putative"/>
    <property type="match status" value="1"/>
</dbReference>
<dbReference type="EMBL" id="CP042193">
    <property type="protein sequence ID" value="QDS73275.1"/>
    <property type="molecule type" value="Genomic_DNA"/>
</dbReference>
<evidence type="ECO:0000256" key="3">
    <source>
        <dbReference type="ARBA" id="ARBA00022448"/>
    </source>
</evidence>
<feature type="transmembrane region" description="Helical" evidence="8">
    <location>
        <begin position="1232"/>
        <end position="1254"/>
    </location>
</feature>
<feature type="transmembrane region" description="Helical" evidence="8">
    <location>
        <begin position="1132"/>
        <end position="1155"/>
    </location>
</feature>
<dbReference type="InterPro" id="IPR024420">
    <property type="entry name" value="TRAPP_III_complex_Trs85"/>
</dbReference>
<dbReference type="GO" id="GO:0022857">
    <property type="term" value="F:transmembrane transporter activity"/>
    <property type="evidence" value="ECO:0007669"/>
    <property type="project" value="InterPro"/>
</dbReference>
<dbReference type="GO" id="GO:1990072">
    <property type="term" value="C:TRAPPIII protein complex"/>
    <property type="evidence" value="ECO:0007669"/>
    <property type="project" value="TreeGrafter"/>
</dbReference>